<evidence type="ECO:0008006" key="3">
    <source>
        <dbReference type="Google" id="ProtNLM"/>
    </source>
</evidence>
<proteinExistence type="predicted"/>
<evidence type="ECO:0000313" key="2">
    <source>
        <dbReference type="Proteomes" id="UP000638986"/>
    </source>
</evidence>
<dbReference type="InterPro" id="IPR011990">
    <property type="entry name" value="TPR-like_helical_dom_sf"/>
</dbReference>
<comment type="caution">
    <text evidence="1">The sequence shown here is derived from an EMBL/GenBank/DDBJ whole genome shotgun (WGS) entry which is preliminary data.</text>
</comment>
<evidence type="ECO:0000313" key="1">
    <source>
        <dbReference type="EMBL" id="MBH3440912.1"/>
    </source>
</evidence>
<dbReference type="Gene3D" id="1.25.40.10">
    <property type="entry name" value="Tetratricopeptide repeat domain"/>
    <property type="match status" value="1"/>
</dbReference>
<sequence>MKRINIGSSTTNVVANEGSVLIQGNNSGQINLNINPASDAEAITTAVSKGFHEQYLHISKEDTEKFQSEIDREIDEYREMMNSGKAKNALGLLEKLISKQEHNLTEVQKFRAKANIAICYLYLGDVVRAPRLLLEACSYAPEDRRAIANKVLALTLGGKIDEAIEFGSIKINDDPNNELLANFILQTTRIKFQNSKMPSDPYEGFTERVKFDKGVQIAHIHLLASQQIDGWKDLAAEFIEQYPDDAQVKNIIANDTLFNFVKQRQTTNGFTFTRAELDELKQVADWISLSWNSFKSSDHMADSNDLQNIENLLILYKLTDDIDSLKKESSYVLKKLHSDQRLIETTAKCLIHLKEIELFEQAVAKISDQAVAKRLTFLRMVSSKDWEGLGRVKDYQLEKFEDDFAIEAKVVVYIARAYLGCAQGKVNLEVLLRSTELGSRARLLLFEFGAESRVETVARLAHSYGLNRVSEDTDEIEFLHYMKLVKFLMLWDEIIMRLDVYRHASDNYELKHMLALSYLNEHPIRSEGVDFFKEKILPYVKGYELLAGLFYYKQNDFTASKELIELYLEEGGNDLYAVIVLSNIAKLDNDDAYLDKILNGYDIKIMSGTPEQRMHIARLKASIGKGDEALLEAFELLDKNQNSAQIWLGYFGIFLTASKTDALESTKVVGNNCYFKLVSSENEVIERNTDSNTADQVILTPDKVDYYVSMVWGKGVGFEFTVERLIKKQSWKLTEIKHQYLEAFHLVCREFEKRFPNEGGLWALKIENDNIQPLLDFMAAQMEQDETLIGQILEKHMPLAIAAGMSKKTVFNIRDSMIAKVGKINTCIGTHEERSNALNLIEKFKGRSVVLDAYTIWVVAELGLIESFKAYFESIIISHSILHELKVMAANEIAGLTDGQFSRENILKVIKNIESNCEVITYNFSRSLDDLSGKLLEISQQAVAPYFITKERGALFVSEDAFSRSFAQNIYQINESAWLQPVIMVLGKQRLLSAQEYTEKTIELARRKHSFVSINFFVLEHAYQADDTNSLSRFFHLVEFIGGTQAELESSYKVILRFIIQRWILDYNPGCQQAVEDLLSISHGDAFPTAKAMKATSLLLNKLVATPGGLEKLNELSNYPILRLRKFIHEWYRGHFFSF</sequence>
<accession>A0ABS0MW21</accession>
<protein>
    <recommendedName>
        <fullName evidence="3">Tetratricopeptide repeat protein</fullName>
    </recommendedName>
</protein>
<gene>
    <name evidence="1" type="ORF">I5Q09_19705</name>
</gene>
<reference evidence="1 2" key="1">
    <citation type="submission" date="2020-11" db="EMBL/GenBank/DDBJ databases">
        <title>Enhanced detection system for hospital associated transmission using whole genome sequencing surveillance.</title>
        <authorList>
            <person name="Harrison L.H."/>
            <person name="Van Tyne D."/>
            <person name="Marsh J.W."/>
            <person name="Griffith M.P."/>
            <person name="Snyder D.J."/>
            <person name="Cooper V.S."/>
            <person name="Mustapha M."/>
        </authorList>
    </citation>
    <scope>NUCLEOTIDE SEQUENCE [LARGE SCALE GENOMIC DNA]</scope>
    <source>
        <strain evidence="1 2">PSB00013</strain>
    </source>
</reference>
<organism evidence="1 2">
    <name type="scientific">Pseudomonas luteola</name>
    <dbReference type="NCBI Taxonomy" id="47886"/>
    <lineage>
        <taxon>Bacteria</taxon>
        <taxon>Pseudomonadati</taxon>
        <taxon>Pseudomonadota</taxon>
        <taxon>Gammaproteobacteria</taxon>
        <taxon>Pseudomonadales</taxon>
        <taxon>Pseudomonadaceae</taxon>
        <taxon>Pseudomonas</taxon>
    </lineage>
</organism>
<dbReference type="EMBL" id="JADTXM010000015">
    <property type="protein sequence ID" value="MBH3440912.1"/>
    <property type="molecule type" value="Genomic_DNA"/>
</dbReference>
<dbReference type="Proteomes" id="UP000638986">
    <property type="component" value="Unassembled WGS sequence"/>
</dbReference>
<dbReference type="SUPFAM" id="SSF48452">
    <property type="entry name" value="TPR-like"/>
    <property type="match status" value="1"/>
</dbReference>
<name>A0ABS0MW21_PSELU</name>